<dbReference type="PIRSF" id="PIRSF016013">
    <property type="entry name" value="AtER_Rer1p"/>
    <property type="match status" value="1"/>
</dbReference>
<evidence type="ECO:0000256" key="6">
    <source>
        <dbReference type="PIRNR" id="PIRNR016013"/>
    </source>
</evidence>
<dbReference type="Proteomes" id="UP000887567">
    <property type="component" value="Unplaced"/>
</dbReference>
<dbReference type="GO" id="GO:0006621">
    <property type="term" value="P:protein retention in ER lumen"/>
    <property type="evidence" value="ECO:0007669"/>
    <property type="project" value="TreeGrafter"/>
</dbReference>
<feature type="transmembrane region" description="Helical" evidence="8">
    <location>
        <begin position="38"/>
        <end position="58"/>
    </location>
</feature>
<feature type="region of interest" description="Disordered" evidence="7">
    <location>
        <begin position="184"/>
        <end position="216"/>
    </location>
</feature>
<dbReference type="KEGG" id="epa:110234262"/>
<evidence type="ECO:0000256" key="3">
    <source>
        <dbReference type="ARBA" id="ARBA00022692"/>
    </source>
</evidence>
<comment type="function">
    <text evidence="6">Involved in the retrieval of endoplasmic reticulum membrane proteins from the early Golgi compartment.</text>
</comment>
<dbReference type="PANTHER" id="PTHR10743:SF0">
    <property type="entry name" value="PROTEIN RER1"/>
    <property type="match status" value="1"/>
</dbReference>
<reference evidence="9" key="1">
    <citation type="submission" date="2022-11" db="UniProtKB">
        <authorList>
            <consortium name="EnsemblMetazoa"/>
        </authorList>
    </citation>
    <scope>IDENTIFICATION</scope>
</reference>
<dbReference type="GO" id="GO:0006890">
    <property type="term" value="P:retrograde vesicle-mediated transport, Golgi to endoplasmic reticulum"/>
    <property type="evidence" value="ECO:0007669"/>
    <property type="project" value="TreeGrafter"/>
</dbReference>
<dbReference type="OrthoDB" id="448250at2759"/>
<comment type="similarity">
    <text evidence="2 6">Belongs to the RER1 family.</text>
</comment>
<feature type="compositionally biased region" description="Low complexity" evidence="7">
    <location>
        <begin position="192"/>
        <end position="208"/>
    </location>
</feature>
<dbReference type="InterPro" id="IPR004932">
    <property type="entry name" value="Rer1"/>
</dbReference>
<dbReference type="GO" id="GO:0000139">
    <property type="term" value="C:Golgi membrane"/>
    <property type="evidence" value="ECO:0007669"/>
    <property type="project" value="TreeGrafter"/>
</dbReference>
<dbReference type="EnsemblMetazoa" id="XM_021039631.2">
    <property type="protein sequence ID" value="XP_020895290.1"/>
    <property type="gene ID" value="LOC110234262"/>
</dbReference>
<comment type="subcellular location">
    <subcellularLocation>
        <location evidence="1">Membrane</location>
        <topology evidence="1">Multi-pass membrane protein</topology>
    </subcellularLocation>
</comment>
<dbReference type="GeneID" id="110234262"/>
<evidence type="ECO:0000256" key="4">
    <source>
        <dbReference type="ARBA" id="ARBA00022989"/>
    </source>
</evidence>
<evidence type="ECO:0000256" key="1">
    <source>
        <dbReference type="ARBA" id="ARBA00004141"/>
    </source>
</evidence>
<evidence type="ECO:0000313" key="9">
    <source>
        <dbReference type="EnsemblMetazoa" id="XP_020895290.1"/>
    </source>
</evidence>
<keyword evidence="4 8" id="KW-1133">Transmembrane helix</keyword>
<evidence type="ECO:0000256" key="5">
    <source>
        <dbReference type="ARBA" id="ARBA00023136"/>
    </source>
</evidence>
<keyword evidence="10" id="KW-1185">Reference proteome</keyword>
<organism evidence="9 10">
    <name type="scientific">Exaiptasia diaphana</name>
    <name type="common">Tropical sea anemone</name>
    <name type="synonym">Aiptasia pulchella</name>
    <dbReference type="NCBI Taxonomy" id="2652724"/>
    <lineage>
        <taxon>Eukaryota</taxon>
        <taxon>Metazoa</taxon>
        <taxon>Cnidaria</taxon>
        <taxon>Anthozoa</taxon>
        <taxon>Hexacorallia</taxon>
        <taxon>Actiniaria</taxon>
        <taxon>Aiptasiidae</taxon>
        <taxon>Exaiptasia</taxon>
    </lineage>
</organism>
<dbReference type="AlphaFoldDB" id="A0A913WWS6"/>
<dbReference type="PANTHER" id="PTHR10743">
    <property type="entry name" value="PROTEIN RER1"/>
    <property type="match status" value="1"/>
</dbReference>
<evidence type="ECO:0000313" key="10">
    <source>
        <dbReference type="Proteomes" id="UP000887567"/>
    </source>
</evidence>
<keyword evidence="3 8" id="KW-0812">Transmembrane</keyword>
<feature type="transmembrane region" description="Helical" evidence="8">
    <location>
        <begin position="145"/>
        <end position="162"/>
    </location>
</feature>
<proteinExistence type="inferred from homology"/>
<dbReference type="RefSeq" id="XP_020895290.1">
    <property type="nucleotide sequence ID" value="XM_021039631.2"/>
</dbReference>
<dbReference type="GO" id="GO:0005783">
    <property type="term" value="C:endoplasmic reticulum"/>
    <property type="evidence" value="ECO:0007669"/>
    <property type="project" value="GOC"/>
</dbReference>
<dbReference type="OMA" id="GWYVVCY"/>
<evidence type="ECO:0000256" key="8">
    <source>
        <dbReference type="SAM" id="Phobius"/>
    </source>
</evidence>
<dbReference type="Pfam" id="PF03248">
    <property type="entry name" value="Rer1"/>
    <property type="match status" value="1"/>
</dbReference>
<keyword evidence="5 6" id="KW-0472">Membrane</keyword>
<feature type="transmembrane region" description="Helical" evidence="8">
    <location>
        <begin position="121"/>
        <end position="139"/>
    </location>
</feature>
<name>A0A913WWS6_EXADI</name>
<evidence type="ECO:0000256" key="7">
    <source>
        <dbReference type="SAM" id="MobiDB-lite"/>
    </source>
</evidence>
<accession>A0A913WWS6</accession>
<protein>
    <recommendedName>
        <fullName evidence="6">Protein RER1</fullName>
    </recommendedName>
</protein>
<sequence length="216" mass="25169">MEASDDDTLHSQPNIITKFFTTISQRYQKFLDDTTPHLAPRWIATLILMTIYLIRVFYLQGWYIITYALGIYHLNLLIAFLSPRIDPALEELEDDEDGPSLPTKADEEFRPFIRRLPEFKFWYGATRGIVIALCCTFFEFLNIPVFWPILVMYFVILFTLTMKRQIKHMIRYRYLPFSWGKKKYRGKEDSDSATAHASSPATAHASSPLAPKAQQT</sequence>
<evidence type="ECO:0000256" key="2">
    <source>
        <dbReference type="ARBA" id="ARBA00006070"/>
    </source>
</evidence>